<evidence type="ECO:0000313" key="1">
    <source>
        <dbReference type="EMBL" id="QDT24139.1"/>
    </source>
</evidence>
<dbReference type="EMBL" id="CP036266">
    <property type="protein sequence ID" value="QDT24139.1"/>
    <property type="molecule type" value="Genomic_DNA"/>
</dbReference>
<accession>A0A517PXP5</accession>
<protein>
    <submittedName>
        <fullName evidence="1">Uncharacterized protein</fullName>
    </submittedName>
</protein>
<evidence type="ECO:0000313" key="2">
    <source>
        <dbReference type="Proteomes" id="UP000320421"/>
    </source>
</evidence>
<sequence>MMRLKQQIESRLSTPRRYCVVVLLALVCLEASGCSLGVMAGKLFFGDPLVTCEFTRRTNIDLSEEHKKVLVICSTPESIRSDYPSLNYDLLEQITYDLKRREIVVQDTGEVATWLDDNGGVWNDVDQLAENFEVDYIIHVDIDEFDYREPNSPNLLRGKAYGTVSAYEVQDVDGYRRALSVFETNYTSEFPSHMPVSIEQESPKVFRKKYLDRIADQIGRFFYNYHSSEEIY</sequence>
<reference evidence="1 2" key="1">
    <citation type="submission" date="2019-02" db="EMBL/GenBank/DDBJ databases">
        <title>Deep-cultivation of Planctomycetes and their phenomic and genomic characterization uncovers novel biology.</title>
        <authorList>
            <person name="Wiegand S."/>
            <person name="Jogler M."/>
            <person name="Boedeker C."/>
            <person name="Pinto D."/>
            <person name="Vollmers J."/>
            <person name="Rivas-Marin E."/>
            <person name="Kohn T."/>
            <person name="Peeters S.H."/>
            <person name="Heuer A."/>
            <person name="Rast P."/>
            <person name="Oberbeckmann S."/>
            <person name="Bunk B."/>
            <person name="Jeske O."/>
            <person name="Meyerdierks A."/>
            <person name="Storesund J.E."/>
            <person name="Kallscheuer N."/>
            <person name="Luecker S."/>
            <person name="Lage O.M."/>
            <person name="Pohl T."/>
            <person name="Merkel B.J."/>
            <person name="Hornburger P."/>
            <person name="Mueller R.-W."/>
            <person name="Bruemmer F."/>
            <person name="Labrenz M."/>
            <person name="Spormann A.M."/>
            <person name="Op den Camp H."/>
            <person name="Overmann J."/>
            <person name="Amann R."/>
            <person name="Jetten M.S.M."/>
            <person name="Mascher T."/>
            <person name="Medema M.H."/>
            <person name="Devos D.P."/>
            <person name="Kaster A.-K."/>
            <person name="Ovreas L."/>
            <person name="Rohde M."/>
            <person name="Galperin M.Y."/>
            <person name="Jogler C."/>
        </authorList>
    </citation>
    <scope>NUCLEOTIDE SEQUENCE [LARGE SCALE GENOMIC DNA]</scope>
    <source>
        <strain evidence="1 2">HG66A1</strain>
    </source>
</reference>
<name>A0A517PXP5_9PLAN</name>
<proteinExistence type="predicted"/>
<gene>
    <name evidence="1" type="ORF">HG66A1_59700</name>
</gene>
<dbReference type="RefSeq" id="WP_145192577.1">
    <property type="nucleotide sequence ID" value="NZ_CP036266.1"/>
</dbReference>
<organism evidence="1 2">
    <name type="scientific">Gimesia chilikensis</name>
    <dbReference type="NCBI Taxonomy" id="2605989"/>
    <lineage>
        <taxon>Bacteria</taxon>
        <taxon>Pseudomonadati</taxon>
        <taxon>Planctomycetota</taxon>
        <taxon>Planctomycetia</taxon>
        <taxon>Planctomycetales</taxon>
        <taxon>Planctomycetaceae</taxon>
        <taxon>Gimesia</taxon>
    </lineage>
</organism>
<dbReference type="OrthoDB" id="213748at2"/>
<keyword evidence="2" id="KW-1185">Reference proteome</keyword>
<dbReference type="Proteomes" id="UP000320421">
    <property type="component" value="Chromosome"/>
</dbReference>
<dbReference type="AlphaFoldDB" id="A0A517PXP5"/>